<name>A0AAV4WE58_CAEEX</name>
<dbReference type="InterPro" id="IPR011990">
    <property type="entry name" value="TPR-like_helical_dom_sf"/>
</dbReference>
<evidence type="ECO:0000256" key="3">
    <source>
        <dbReference type="ARBA" id="ARBA00022490"/>
    </source>
</evidence>
<evidence type="ECO:0000256" key="8">
    <source>
        <dbReference type="ARBA" id="ARBA00023175"/>
    </source>
</evidence>
<keyword evidence="4" id="KW-0493">Microtubule</keyword>
<evidence type="ECO:0000313" key="10">
    <source>
        <dbReference type="EMBL" id="GIY81072.1"/>
    </source>
</evidence>
<comment type="similarity">
    <text evidence="2">Belongs to the kinesin light chain family.</text>
</comment>
<proteinExistence type="inferred from homology"/>
<evidence type="ECO:0000256" key="2">
    <source>
        <dbReference type="ARBA" id="ARBA00009622"/>
    </source>
</evidence>
<dbReference type="GO" id="GO:0005737">
    <property type="term" value="C:cytoplasm"/>
    <property type="evidence" value="ECO:0007669"/>
    <property type="project" value="TreeGrafter"/>
</dbReference>
<evidence type="ECO:0000256" key="4">
    <source>
        <dbReference type="ARBA" id="ARBA00022701"/>
    </source>
</evidence>
<dbReference type="GO" id="GO:0019894">
    <property type="term" value="F:kinesin binding"/>
    <property type="evidence" value="ECO:0007669"/>
    <property type="project" value="TreeGrafter"/>
</dbReference>
<keyword evidence="11" id="KW-1185">Reference proteome</keyword>
<dbReference type="PANTHER" id="PTHR45783:SF3">
    <property type="entry name" value="KINESIN LIGHT CHAIN"/>
    <property type="match status" value="1"/>
</dbReference>
<dbReference type="GO" id="GO:0005874">
    <property type="term" value="C:microtubule"/>
    <property type="evidence" value="ECO:0007669"/>
    <property type="project" value="UniProtKB-KW"/>
</dbReference>
<dbReference type="SUPFAM" id="SSF48452">
    <property type="entry name" value="TPR-like"/>
    <property type="match status" value="1"/>
</dbReference>
<accession>A0AAV4WE58</accession>
<comment type="caution">
    <text evidence="10">The sequence shown here is derived from an EMBL/GenBank/DDBJ whole genome shotgun (WGS) entry which is preliminary data.</text>
</comment>
<evidence type="ECO:0000313" key="11">
    <source>
        <dbReference type="Proteomes" id="UP001054945"/>
    </source>
</evidence>
<organism evidence="10 11">
    <name type="scientific">Caerostris extrusa</name>
    <name type="common">Bark spider</name>
    <name type="synonym">Caerostris bankana</name>
    <dbReference type="NCBI Taxonomy" id="172846"/>
    <lineage>
        <taxon>Eukaryota</taxon>
        <taxon>Metazoa</taxon>
        <taxon>Ecdysozoa</taxon>
        <taxon>Arthropoda</taxon>
        <taxon>Chelicerata</taxon>
        <taxon>Arachnida</taxon>
        <taxon>Araneae</taxon>
        <taxon>Araneomorphae</taxon>
        <taxon>Entelegynae</taxon>
        <taxon>Araneoidea</taxon>
        <taxon>Araneidae</taxon>
        <taxon>Caerostris</taxon>
    </lineage>
</organism>
<dbReference type="PANTHER" id="PTHR45783">
    <property type="entry name" value="KINESIN LIGHT CHAIN"/>
    <property type="match status" value="1"/>
</dbReference>
<evidence type="ECO:0000256" key="7">
    <source>
        <dbReference type="ARBA" id="ARBA00023054"/>
    </source>
</evidence>
<dbReference type="InterPro" id="IPR002151">
    <property type="entry name" value="Kinesin_light"/>
</dbReference>
<gene>
    <name evidence="10" type="primary">KLC_1</name>
    <name evidence="10" type="ORF">CEXT_11321</name>
</gene>
<dbReference type="AlphaFoldDB" id="A0AAV4WE58"/>
<dbReference type="Proteomes" id="UP001054945">
    <property type="component" value="Unassembled WGS sequence"/>
</dbReference>
<dbReference type="SMART" id="SM00028">
    <property type="entry name" value="TPR"/>
    <property type="match status" value="2"/>
</dbReference>
<dbReference type="GO" id="GO:0007018">
    <property type="term" value="P:microtubule-based movement"/>
    <property type="evidence" value="ECO:0007669"/>
    <property type="project" value="TreeGrafter"/>
</dbReference>
<keyword evidence="9" id="KW-0206">Cytoskeleton</keyword>
<keyword evidence="7" id="KW-0175">Coiled coil</keyword>
<keyword evidence="6" id="KW-0802">TPR repeat</keyword>
<keyword evidence="3" id="KW-0963">Cytoplasm</keyword>
<sequence>MGYIAKGSYEIAAPLCKTTLQDLQDKYGPEHPDVVAMMDIITIVYRGMQKYKDAAKMQLEIALTLNTLSALYGKTGKVEEAEKFCRKAVEFRKRVLGKTHADVGKQLCNLAAICCHRKQCNEAVDYYKEALEIFQILLGLKILIQ</sequence>
<evidence type="ECO:0000256" key="5">
    <source>
        <dbReference type="ARBA" id="ARBA00022737"/>
    </source>
</evidence>
<comment type="subcellular location">
    <subcellularLocation>
        <location evidence="1">Cytoplasm</location>
        <location evidence="1">Cytoskeleton</location>
    </subcellularLocation>
</comment>
<dbReference type="InterPro" id="IPR019734">
    <property type="entry name" value="TPR_rpt"/>
</dbReference>
<protein>
    <submittedName>
        <fullName evidence="10">Kinesin light chain</fullName>
    </submittedName>
</protein>
<evidence type="ECO:0000256" key="9">
    <source>
        <dbReference type="ARBA" id="ARBA00023212"/>
    </source>
</evidence>
<reference evidence="10 11" key="1">
    <citation type="submission" date="2021-06" db="EMBL/GenBank/DDBJ databases">
        <title>Caerostris extrusa draft genome.</title>
        <authorList>
            <person name="Kono N."/>
            <person name="Arakawa K."/>
        </authorList>
    </citation>
    <scope>NUCLEOTIDE SEQUENCE [LARGE SCALE GENOMIC DNA]</scope>
</reference>
<keyword evidence="5" id="KW-0677">Repeat</keyword>
<keyword evidence="8" id="KW-0505">Motor protein</keyword>
<dbReference type="GO" id="GO:0005871">
    <property type="term" value="C:kinesin complex"/>
    <property type="evidence" value="ECO:0007669"/>
    <property type="project" value="InterPro"/>
</dbReference>
<dbReference type="EMBL" id="BPLR01016076">
    <property type="protein sequence ID" value="GIY81072.1"/>
    <property type="molecule type" value="Genomic_DNA"/>
</dbReference>
<evidence type="ECO:0000256" key="1">
    <source>
        <dbReference type="ARBA" id="ARBA00004245"/>
    </source>
</evidence>
<evidence type="ECO:0000256" key="6">
    <source>
        <dbReference type="ARBA" id="ARBA00022803"/>
    </source>
</evidence>
<dbReference type="Pfam" id="PF13424">
    <property type="entry name" value="TPR_12"/>
    <property type="match status" value="1"/>
</dbReference>
<dbReference type="Gene3D" id="1.25.40.10">
    <property type="entry name" value="Tetratricopeptide repeat domain"/>
    <property type="match status" value="1"/>
</dbReference>